<dbReference type="EMBL" id="JAADJZ010000028">
    <property type="protein sequence ID" value="KAF2866397.1"/>
    <property type="molecule type" value="Genomic_DNA"/>
</dbReference>
<sequence length="410" mass="44009">MYPTLFTPALAFSIYSCLSGLFLPAHAAAIAANPPIVLPLTKGVHPRDPSIAKRSGAETELIKYGPALSVTVTIRDEPYEMILDSGDPNVWIAQSNFVCVDSKSQSEVPQANCKLGSKLYPGPFPASTAKEADLVYGDGTEISGMWAVTPSLSLNGIKVKDVNMVFADGLAIRGDRHTVGSFGTSWMPGQNSIWMELCKQNNLPTQFTLALDEPLGDGAKAGYLAIGGDIGTQVQVSGSWGTAPLGAGAAKYGGWAFEGAKAKWKDGTKDTVMPLKVEVQLDSGKSAVLSPIFTNQCRPGATSIYLPKNIVDAFAKTFTPVPQYKASENIWKMDCDAKGPATLEFEIGGVDFKIPTRDLLDEDGDCWCALLLFAMEGPGLETVVLGQQFLQNVVVKHDFDQRSMSFKQRV</sequence>
<accession>A0A7C8HZL4</accession>
<feature type="signal peptide" evidence="2">
    <location>
        <begin position="1"/>
        <end position="27"/>
    </location>
</feature>
<evidence type="ECO:0000313" key="4">
    <source>
        <dbReference type="EMBL" id="KAF2866397.1"/>
    </source>
</evidence>
<gene>
    <name evidence="4" type="ORF">BDV95DRAFT_584648</name>
</gene>
<dbReference type="InterPro" id="IPR001461">
    <property type="entry name" value="Aspartic_peptidase_A1"/>
</dbReference>
<dbReference type="Pfam" id="PF00026">
    <property type="entry name" value="Asp"/>
    <property type="match status" value="1"/>
</dbReference>
<name>A0A7C8HZL4_9PLEO</name>
<keyword evidence="2" id="KW-0732">Signal</keyword>
<comment type="caution">
    <text evidence="4">The sequence shown here is derived from an EMBL/GenBank/DDBJ whole genome shotgun (WGS) entry which is preliminary data.</text>
</comment>
<comment type="similarity">
    <text evidence="1">Belongs to the peptidase A1 family.</text>
</comment>
<evidence type="ECO:0000256" key="2">
    <source>
        <dbReference type="SAM" id="SignalP"/>
    </source>
</evidence>
<dbReference type="GO" id="GO:0000324">
    <property type="term" value="C:fungal-type vacuole"/>
    <property type="evidence" value="ECO:0007669"/>
    <property type="project" value="TreeGrafter"/>
</dbReference>
<dbReference type="AlphaFoldDB" id="A0A7C8HZL4"/>
<dbReference type="InterPro" id="IPR021109">
    <property type="entry name" value="Peptidase_aspartic_dom_sf"/>
</dbReference>
<proteinExistence type="inferred from homology"/>
<dbReference type="PANTHER" id="PTHR47966:SF47">
    <property type="entry name" value="ENDOPEPTIDASE, PUTATIVE (AFU_ORTHOLOGUE AFUA_3G01220)-RELATED"/>
    <property type="match status" value="1"/>
</dbReference>
<feature type="domain" description="Peptidase A1" evidence="3">
    <location>
        <begin position="66"/>
        <end position="407"/>
    </location>
</feature>
<evidence type="ECO:0000256" key="1">
    <source>
        <dbReference type="ARBA" id="ARBA00007447"/>
    </source>
</evidence>
<dbReference type="PANTHER" id="PTHR47966">
    <property type="entry name" value="BETA-SITE APP-CLEAVING ENZYME, ISOFORM A-RELATED"/>
    <property type="match status" value="1"/>
</dbReference>
<organism evidence="4 5">
    <name type="scientific">Massariosphaeria phaeospora</name>
    <dbReference type="NCBI Taxonomy" id="100035"/>
    <lineage>
        <taxon>Eukaryota</taxon>
        <taxon>Fungi</taxon>
        <taxon>Dikarya</taxon>
        <taxon>Ascomycota</taxon>
        <taxon>Pezizomycotina</taxon>
        <taxon>Dothideomycetes</taxon>
        <taxon>Pleosporomycetidae</taxon>
        <taxon>Pleosporales</taxon>
        <taxon>Pleosporales incertae sedis</taxon>
        <taxon>Massariosphaeria</taxon>
    </lineage>
</organism>
<protein>
    <submittedName>
        <fullName evidence="4">Aspartic peptidase domain-containing protein</fullName>
    </submittedName>
</protein>
<dbReference type="GO" id="GO:0006508">
    <property type="term" value="P:proteolysis"/>
    <property type="evidence" value="ECO:0007669"/>
    <property type="project" value="InterPro"/>
</dbReference>
<dbReference type="CDD" id="cd05471">
    <property type="entry name" value="pepsin_like"/>
    <property type="match status" value="1"/>
</dbReference>
<evidence type="ECO:0000313" key="5">
    <source>
        <dbReference type="Proteomes" id="UP000481861"/>
    </source>
</evidence>
<dbReference type="SUPFAM" id="SSF50630">
    <property type="entry name" value="Acid proteases"/>
    <property type="match status" value="1"/>
</dbReference>
<dbReference type="PROSITE" id="PS51767">
    <property type="entry name" value="PEPTIDASE_A1"/>
    <property type="match status" value="1"/>
</dbReference>
<reference evidence="4 5" key="1">
    <citation type="submission" date="2020-01" db="EMBL/GenBank/DDBJ databases">
        <authorList>
            <consortium name="DOE Joint Genome Institute"/>
            <person name="Haridas S."/>
            <person name="Albert R."/>
            <person name="Binder M."/>
            <person name="Bloem J."/>
            <person name="Labutti K."/>
            <person name="Salamov A."/>
            <person name="Andreopoulos B."/>
            <person name="Baker S.E."/>
            <person name="Barry K."/>
            <person name="Bills G."/>
            <person name="Bluhm B.H."/>
            <person name="Cannon C."/>
            <person name="Castanera R."/>
            <person name="Culley D.E."/>
            <person name="Daum C."/>
            <person name="Ezra D."/>
            <person name="Gonzalez J.B."/>
            <person name="Henrissat B."/>
            <person name="Kuo A."/>
            <person name="Liang C."/>
            <person name="Lipzen A."/>
            <person name="Lutzoni F."/>
            <person name="Magnuson J."/>
            <person name="Mondo S."/>
            <person name="Nolan M."/>
            <person name="Ohm R."/>
            <person name="Pangilinan J."/>
            <person name="Park H.-J.H."/>
            <person name="Ramirez L."/>
            <person name="Alfaro M."/>
            <person name="Sun H."/>
            <person name="Tritt A."/>
            <person name="Yoshinaga Y."/>
            <person name="Zwiers L.-H.L."/>
            <person name="Turgeon B.G."/>
            <person name="Goodwin S.B."/>
            <person name="Spatafora J.W."/>
            <person name="Crous P.W."/>
            <person name="Grigoriev I.V."/>
        </authorList>
    </citation>
    <scope>NUCLEOTIDE SEQUENCE [LARGE SCALE GENOMIC DNA]</scope>
    <source>
        <strain evidence="4 5">CBS 611.86</strain>
    </source>
</reference>
<dbReference type="GO" id="GO:0004190">
    <property type="term" value="F:aspartic-type endopeptidase activity"/>
    <property type="evidence" value="ECO:0007669"/>
    <property type="project" value="InterPro"/>
</dbReference>
<dbReference type="OrthoDB" id="15189at2759"/>
<dbReference type="InterPro" id="IPR034164">
    <property type="entry name" value="Pepsin-like_dom"/>
</dbReference>
<keyword evidence="5" id="KW-1185">Reference proteome</keyword>
<dbReference type="InterPro" id="IPR033121">
    <property type="entry name" value="PEPTIDASE_A1"/>
</dbReference>
<dbReference type="Proteomes" id="UP000481861">
    <property type="component" value="Unassembled WGS sequence"/>
</dbReference>
<feature type="chain" id="PRO_5028972056" evidence="2">
    <location>
        <begin position="28"/>
        <end position="410"/>
    </location>
</feature>
<dbReference type="Gene3D" id="2.40.70.10">
    <property type="entry name" value="Acid Proteases"/>
    <property type="match status" value="2"/>
</dbReference>
<evidence type="ECO:0000259" key="3">
    <source>
        <dbReference type="PROSITE" id="PS51767"/>
    </source>
</evidence>